<dbReference type="Pfam" id="PF18145">
    <property type="entry name" value="SAVED"/>
    <property type="match status" value="2"/>
</dbReference>
<feature type="transmembrane region" description="Helical" evidence="1">
    <location>
        <begin position="214"/>
        <end position="236"/>
    </location>
</feature>
<name>A0A7C4GGS4_9BACT</name>
<keyword evidence="1" id="KW-1133">Transmembrane helix</keyword>
<keyword evidence="1" id="KW-0812">Transmembrane</keyword>
<comment type="caution">
    <text evidence="3">The sequence shown here is derived from an EMBL/GenBank/DDBJ whole genome shotgun (WGS) entry which is preliminary data.</text>
</comment>
<reference evidence="3" key="1">
    <citation type="journal article" date="2020" name="mSystems">
        <title>Genome- and Community-Level Interaction Insights into Carbon Utilization and Element Cycling Functions of Hydrothermarchaeota in Hydrothermal Sediment.</title>
        <authorList>
            <person name="Zhou Z."/>
            <person name="Liu Y."/>
            <person name="Xu W."/>
            <person name="Pan J."/>
            <person name="Luo Z.H."/>
            <person name="Li M."/>
        </authorList>
    </citation>
    <scope>NUCLEOTIDE SEQUENCE [LARGE SCALE GENOMIC DNA]</scope>
    <source>
        <strain evidence="3">SpSt-609</strain>
    </source>
</reference>
<dbReference type="NCBIfam" id="NF033611">
    <property type="entry name" value="SAVED"/>
    <property type="match status" value="1"/>
</dbReference>
<gene>
    <name evidence="3" type="ORF">ENT77_05450</name>
</gene>
<proteinExistence type="predicted"/>
<accession>A0A7C4GGS4</accession>
<dbReference type="AlphaFoldDB" id="A0A7C4GGS4"/>
<sequence>MRTKLPVVVTISSRVDESQAVSALEELAAIVGFEKGAINGTDSLFFKRTELPLGDWSLEIDEVAEFLMPKLEKKEVHLALNVPTAFALALGIRISSSQIPPMCIYHFQTGTYYKVIDLTDNSRKIKAIRNEAKRTEAKFLKTGEDEVAIVCQFASHTLEGSVRKFLESRNITTDLLEIRHASSGNIALGDWSVEVSEVYSAIQKLREEGYYKRLHLFLAVPVSFAFALGLALGRYVPLTVYQYNPLASDTNELYIPIFKL</sequence>
<keyword evidence="1" id="KW-0472">Membrane</keyword>
<evidence type="ECO:0000256" key="1">
    <source>
        <dbReference type="SAM" id="Phobius"/>
    </source>
</evidence>
<evidence type="ECO:0000313" key="3">
    <source>
        <dbReference type="EMBL" id="HGU40625.1"/>
    </source>
</evidence>
<feature type="domain" description="SMODS-associated and fused to various effectors" evidence="2">
    <location>
        <begin position="8"/>
        <end position="117"/>
    </location>
</feature>
<organism evidence="3">
    <name type="scientific">Fervidobacterium thailandense</name>
    <dbReference type="NCBI Taxonomy" id="1008305"/>
    <lineage>
        <taxon>Bacteria</taxon>
        <taxon>Thermotogati</taxon>
        <taxon>Thermotogota</taxon>
        <taxon>Thermotogae</taxon>
        <taxon>Thermotogales</taxon>
        <taxon>Fervidobacteriaceae</taxon>
        <taxon>Fervidobacterium</taxon>
    </lineage>
</organism>
<dbReference type="EMBL" id="DSZY01000027">
    <property type="protein sequence ID" value="HGU40625.1"/>
    <property type="molecule type" value="Genomic_DNA"/>
</dbReference>
<feature type="domain" description="SMODS-associated and fused to various effectors" evidence="2">
    <location>
        <begin position="142"/>
        <end position="259"/>
    </location>
</feature>
<protein>
    <submittedName>
        <fullName evidence="3">SAVED domain-containing protein</fullName>
    </submittedName>
</protein>
<dbReference type="InterPro" id="IPR040836">
    <property type="entry name" value="SAVED"/>
</dbReference>
<evidence type="ECO:0000259" key="2">
    <source>
        <dbReference type="Pfam" id="PF18145"/>
    </source>
</evidence>